<dbReference type="InterPro" id="IPR008201">
    <property type="entry name" value="HepT-like"/>
</dbReference>
<dbReference type="AlphaFoldDB" id="A0A521EHE6"/>
<evidence type="ECO:0000256" key="2">
    <source>
        <dbReference type="ARBA" id="ARBA00022722"/>
    </source>
</evidence>
<dbReference type="GO" id="GO:0110001">
    <property type="term" value="C:toxin-antitoxin complex"/>
    <property type="evidence" value="ECO:0007669"/>
    <property type="project" value="InterPro"/>
</dbReference>
<dbReference type="GO" id="GO:0016787">
    <property type="term" value="F:hydrolase activity"/>
    <property type="evidence" value="ECO:0007669"/>
    <property type="project" value="UniProtKB-KW"/>
</dbReference>
<organism evidence="5 6">
    <name type="scientific">Melghirimyces algeriensis</name>
    <dbReference type="NCBI Taxonomy" id="910412"/>
    <lineage>
        <taxon>Bacteria</taxon>
        <taxon>Bacillati</taxon>
        <taxon>Bacillota</taxon>
        <taxon>Bacilli</taxon>
        <taxon>Bacillales</taxon>
        <taxon>Thermoactinomycetaceae</taxon>
        <taxon>Melghirimyces</taxon>
    </lineage>
</organism>
<evidence type="ECO:0000256" key="1">
    <source>
        <dbReference type="ARBA" id="ARBA00022649"/>
    </source>
</evidence>
<keyword evidence="3" id="KW-0378">Hydrolase</keyword>
<dbReference type="Pfam" id="PF01934">
    <property type="entry name" value="HepT-like"/>
    <property type="match status" value="1"/>
</dbReference>
<sequence length="173" mass="20263">MECRLRYNKSVVEKGDHEREDVKMIYDVDTERIEAQLGCLEQCLDVMERSRNEWKGKSEEVIIFAASRALHIGVECVIDIGSTMIDGFMMRDPGGYLDIIDILEDEKVIPTESVSRLKELIRFRERLVRYYHEVSEDELIQELSDIAVLVHYMDWVRSYLRWELGERDPSGAS</sequence>
<protein>
    <submittedName>
        <fullName evidence="5">Uncharacterized conserved protein YutE, UPF0331/DUF86 family</fullName>
    </submittedName>
</protein>
<dbReference type="PANTHER" id="PTHR33397">
    <property type="entry name" value="UPF0331 PROTEIN YUTE"/>
    <property type="match status" value="1"/>
</dbReference>
<dbReference type="Gene3D" id="1.20.120.580">
    <property type="entry name" value="bsu32300-like"/>
    <property type="match status" value="1"/>
</dbReference>
<dbReference type="PANTHER" id="PTHR33397:SF5">
    <property type="entry name" value="RNASE YUTE-RELATED"/>
    <property type="match status" value="1"/>
</dbReference>
<evidence type="ECO:0000313" key="6">
    <source>
        <dbReference type="Proteomes" id="UP000315636"/>
    </source>
</evidence>
<proteinExistence type="inferred from homology"/>
<dbReference type="EMBL" id="FXTI01000009">
    <property type="protein sequence ID" value="SMO83339.1"/>
    <property type="molecule type" value="Genomic_DNA"/>
</dbReference>
<accession>A0A521EHE6</accession>
<dbReference type="GO" id="GO:0004540">
    <property type="term" value="F:RNA nuclease activity"/>
    <property type="evidence" value="ECO:0007669"/>
    <property type="project" value="InterPro"/>
</dbReference>
<name>A0A521EHE6_9BACL</name>
<evidence type="ECO:0000256" key="4">
    <source>
        <dbReference type="ARBA" id="ARBA00024207"/>
    </source>
</evidence>
<reference evidence="5 6" key="1">
    <citation type="submission" date="2017-05" db="EMBL/GenBank/DDBJ databases">
        <authorList>
            <person name="Varghese N."/>
            <person name="Submissions S."/>
        </authorList>
    </citation>
    <scope>NUCLEOTIDE SEQUENCE [LARGE SCALE GENOMIC DNA]</scope>
    <source>
        <strain evidence="5 6">DSM 45474</strain>
    </source>
</reference>
<dbReference type="InterPro" id="IPR052379">
    <property type="entry name" value="Type_VII_TA_RNase"/>
</dbReference>
<comment type="similarity">
    <text evidence="4">Belongs to the HepT RNase toxin family.</text>
</comment>
<evidence type="ECO:0000256" key="3">
    <source>
        <dbReference type="ARBA" id="ARBA00022801"/>
    </source>
</evidence>
<keyword evidence="6" id="KW-1185">Reference proteome</keyword>
<evidence type="ECO:0000313" key="5">
    <source>
        <dbReference type="EMBL" id="SMO83339.1"/>
    </source>
</evidence>
<dbReference type="InterPro" id="IPR037038">
    <property type="entry name" value="HepT-like_sf"/>
</dbReference>
<keyword evidence="1" id="KW-1277">Toxin-antitoxin system</keyword>
<gene>
    <name evidence="5" type="ORF">SAMN06264849_10961</name>
</gene>
<dbReference type="Proteomes" id="UP000315636">
    <property type="component" value="Unassembled WGS sequence"/>
</dbReference>
<keyword evidence="2" id="KW-0540">Nuclease</keyword>